<dbReference type="PATRIC" id="fig|46224.3.peg.2204"/>
<feature type="domain" description="NodB homology" evidence="5">
    <location>
        <begin position="127"/>
        <end position="288"/>
    </location>
</feature>
<protein>
    <recommendedName>
        <fullName evidence="5">NodB homology domain-containing protein</fullName>
    </recommendedName>
</protein>
<dbReference type="Gene3D" id="3.20.20.370">
    <property type="entry name" value="Glycoside hydrolase/deacetylase"/>
    <property type="match status" value="1"/>
</dbReference>
<evidence type="ECO:0000256" key="3">
    <source>
        <dbReference type="SAM" id="MobiDB-lite"/>
    </source>
</evidence>
<comment type="caution">
    <text evidence="6">The sequence shown here is derived from an EMBL/GenBank/DDBJ whole genome shotgun (WGS) entry which is preliminary data.</text>
</comment>
<comment type="subcellular location">
    <subcellularLocation>
        <location evidence="1">Secreted</location>
    </subcellularLocation>
</comment>
<feature type="region of interest" description="Disordered" evidence="3">
    <location>
        <begin position="26"/>
        <end position="47"/>
    </location>
</feature>
<proteinExistence type="predicted"/>
<dbReference type="PANTHER" id="PTHR34216">
    <property type="match status" value="1"/>
</dbReference>
<dbReference type="Pfam" id="PF01522">
    <property type="entry name" value="Polysacc_deac_1"/>
    <property type="match status" value="1"/>
</dbReference>
<evidence type="ECO:0000259" key="5">
    <source>
        <dbReference type="PROSITE" id="PS51677"/>
    </source>
</evidence>
<keyword evidence="2 4" id="KW-0732">Signal</keyword>
<feature type="signal peptide" evidence="4">
    <location>
        <begin position="1"/>
        <end position="26"/>
    </location>
</feature>
<dbReference type="PROSITE" id="PS51257">
    <property type="entry name" value="PROKAR_LIPOPROTEIN"/>
    <property type="match status" value="1"/>
</dbReference>
<dbReference type="CDD" id="cd10918">
    <property type="entry name" value="CE4_NodB_like_5s_6s"/>
    <property type="match status" value="1"/>
</dbReference>
<dbReference type="EMBL" id="LQYN01000029">
    <property type="protein sequence ID" value="KYD08631.1"/>
    <property type="molecule type" value="Genomic_DNA"/>
</dbReference>
<dbReference type="InterPro" id="IPR011330">
    <property type="entry name" value="Glyco_hydro/deAcase_b/a-brl"/>
</dbReference>
<evidence type="ECO:0000256" key="2">
    <source>
        <dbReference type="ARBA" id="ARBA00022729"/>
    </source>
</evidence>
<dbReference type="GO" id="GO:0005975">
    <property type="term" value="P:carbohydrate metabolic process"/>
    <property type="evidence" value="ECO:0007669"/>
    <property type="project" value="InterPro"/>
</dbReference>
<dbReference type="InterPro" id="IPR002509">
    <property type="entry name" value="NODB_dom"/>
</dbReference>
<accession>A0A150L8H4</accession>
<dbReference type="AlphaFoldDB" id="A0A150L8H4"/>
<dbReference type="PANTHER" id="PTHR34216:SF3">
    <property type="entry name" value="POLY-BETA-1,6-N-ACETYL-D-GLUCOSAMINE N-DEACETYLASE"/>
    <property type="match status" value="1"/>
</dbReference>
<dbReference type="GO" id="GO:0016810">
    <property type="term" value="F:hydrolase activity, acting on carbon-nitrogen (but not peptide) bonds"/>
    <property type="evidence" value="ECO:0007669"/>
    <property type="project" value="InterPro"/>
</dbReference>
<name>A0A150L8H4_9BACI</name>
<feature type="chain" id="PRO_5007564194" description="NodB homology domain-containing protein" evidence="4">
    <location>
        <begin position="27"/>
        <end position="288"/>
    </location>
</feature>
<sequence>MKKYSMLFVFMLLIVVLSGCTMKAEAEKPKRVDKPTPVTSEKPEVEEMEIPETINSQEIDTSTWIDVDAPARIPILMYHSISSGNSLRVPREEFREHMKWLHDNGYYTLTPEEAYIVLTENKKPSEKTVFITFDDGYEDNYIDAYPILKEYGFKATIFMIGKYIDKKNHLTEAQMKEMNQNGISIESHTFNHLELPRLTESQQLDDLTRSKQLFDQLLEQETSIICYPVGRYNEVTKKYAEQSGYKMGVTTEPGAASSEQGMYTLHRIRITPGMSTQWFGQLVENGNH</sequence>
<evidence type="ECO:0000313" key="6">
    <source>
        <dbReference type="EMBL" id="KYD08631.1"/>
    </source>
</evidence>
<gene>
    <name evidence="6" type="ORF">B4102_0711</name>
</gene>
<evidence type="ECO:0000256" key="1">
    <source>
        <dbReference type="ARBA" id="ARBA00004613"/>
    </source>
</evidence>
<dbReference type="RefSeq" id="WP_066229532.1">
    <property type="nucleotide sequence ID" value="NZ_LQYN01000029.1"/>
</dbReference>
<dbReference type="SUPFAM" id="SSF88713">
    <property type="entry name" value="Glycoside hydrolase/deacetylase"/>
    <property type="match status" value="1"/>
</dbReference>
<dbReference type="InterPro" id="IPR051398">
    <property type="entry name" value="Polysacch_Deacetylase"/>
</dbReference>
<dbReference type="STRING" id="46224.B4102_0711"/>
<evidence type="ECO:0000313" key="7">
    <source>
        <dbReference type="Proteomes" id="UP000075666"/>
    </source>
</evidence>
<keyword evidence="7" id="KW-1185">Reference proteome</keyword>
<reference evidence="6 7" key="1">
    <citation type="submission" date="2016-01" db="EMBL/GenBank/DDBJ databases">
        <title>Genome Sequences of Twelve Sporeforming Bacillus Species Isolated from Foods.</title>
        <authorList>
            <person name="Berendsen E.M."/>
            <person name="Wells-Bennik M.H."/>
            <person name="Krawcyk A.O."/>
            <person name="De Jong A."/>
            <person name="Holsappel S."/>
            <person name="Eijlander R.T."/>
            <person name="Kuipers O.P."/>
        </authorList>
    </citation>
    <scope>NUCLEOTIDE SEQUENCE [LARGE SCALE GENOMIC DNA]</scope>
    <source>
        <strain evidence="6 7">B4102</strain>
    </source>
</reference>
<dbReference type="GO" id="GO:0005576">
    <property type="term" value="C:extracellular region"/>
    <property type="evidence" value="ECO:0007669"/>
    <property type="project" value="UniProtKB-SubCell"/>
</dbReference>
<dbReference type="PROSITE" id="PS51677">
    <property type="entry name" value="NODB"/>
    <property type="match status" value="1"/>
</dbReference>
<dbReference type="Proteomes" id="UP000075666">
    <property type="component" value="Unassembled WGS sequence"/>
</dbReference>
<evidence type="ECO:0000256" key="4">
    <source>
        <dbReference type="SAM" id="SignalP"/>
    </source>
</evidence>
<organism evidence="6 7">
    <name type="scientific">Heyndrickxia sporothermodurans</name>
    <dbReference type="NCBI Taxonomy" id="46224"/>
    <lineage>
        <taxon>Bacteria</taxon>
        <taxon>Bacillati</taxon>
        <taxon>Bacillota</taxon>
        <taxon>Bacilli</taxon>
        <taxon>Bacillales</taxon>
        <taxon>Bacillaceae</taxon>
        <taxon>Heyndrickxia</taxon>
    </lineage>
</organism>